<dbReference type="STRING" id="76193.A0A0N0PFX4"/>
<dbReference type="Pfam" id="PF00076">
    <property type="entry name" value="RRM_1"/>
    <property type="match status" value="1"/>
</dbReference>
<dbReference type="InterPro" id="IPR012677">
    <property type="entry name" value="Nucleotide-bd_a/b_plait_sf"/>
</dbReference>
<evidence type="ECO:0000313" key="5">
    <source>
        <dbReference type="EMBL" id="KPJ21362.1"/>
    </source>
</evidence>
<feature type="region of interest" description="Disordered" evidence="3">
    <location>
        <begin position="1"/>
        <end position="38"/>
    </location>
</feature>
<dbReference type="InterPro" id="IPR000504">
    <property type="entry name" value="RRM_dom"/>
</dbReference>
<protein>
    <recommendedName>
        <fullName evidence="4">RRM domain-containing protein</fullName>
    </recommendedName>
</protein>
<organism evidence="5 6">
    <name type="scientific">Papilio machaon</name>
    <name type="common">Old World swallowtail butterfly</name>
    <dbReference type="NCBI Taxonomy" id="76193"/>
    <lineage>
        <taxon>Eukaryota</taxon>
        <taxon>Metazoa</taxon>
        <taxon>Ecdysozoa</taxon>
        <taxon>Arthropoda</taxon>
        <taxon>Hexapoda</taxon>
        <taxon>Insecta</taxon>
        <taxon>Pterygota</taxon>
        <taxon>Neoptera</taxon>
        <taxon>Endopterygota</taxon>
        <taxon>Lepidoptera</taxon>
        <taxon>Glossata</taxon>
        <taxon>Ditrysia</taxon>
        <taxon>Papilionoidea</taxon>
        <taxon>Papilionidae</taxon>
        <taxon>Papilioninae</taxon>
        <taxon>Papilio</taxon>
    </lineage>
</organism>
<keyword evidence="6" id="KW-1185">Reference proteome</keyword>
<keyword evidence="1 2" id="KW-0694">RNA-binding</keyword>
<feature type="domain" description="RRM" evidence="4">
    <location>
        <begin position="43"/>
        <end position="115"/>
    </location>
</feature>
<dbReference type="AlphaFoldDB" id="A0A0N0PFX4"/>
<dbReference type="GO" id="GO:0003723">
    <property type="term" value="F:RNA binding"/>
    <property type="evidence" value="ECO:0007669"/>
    <property type="project" value="UniProtKB-UniRule"/>
</dbReference>
<sequence length="115" mass="13122">MANRSWSNQSHDWDPMRDDYNNSTFDPQYPDDNAGGGVQLDQSRLYITNIPKNLNEDGMRTIFAKYGTLKETFLSRDQNKRYGLIKYETPGYVDNCLSSSAHYTSPLKGSEPTIS</sequence>
<dbReference type="PROSITE" id="PS50102">
    <property type="entry name" value="RRM"/>
    <property type="match status" value="1"/>
</dbReference>
<dbReference type="EMBL" id="LADJ01040827">
    <property type="protein sequence ID" value="KPJ21362.1"/>
    <property type="molecule type" value="Genomic_DNA"/>
</dbReference>
<feature type="compositionally biased region" description="Basic and acidic residues" evidence="3">
    <location>
        <begin position="11"/>
        <end position="20"/>
    </location>
</feature>
<evidence type="ECO:0000259" key="4">
    <source>
        <dbReference type="PROSITE" id="PS50102"/>
    </source>
</evidence>
<dbReference type="InterPro" id="IPR035979">
    <property type="entry name" value="RBD_domain_sf"/>
</dbReference>
<accession>A0A0N0PFX4</accession>
<comment type="caution">
    <text evidence="5">The sequence shown here is derived from an EMBL/GenBank/DDBJ whole genome shotgun (WGS) entry which is preliminary data.</text>
</comment>
<dbReference type="Gene3D" id="3.30.70.330">
    <property type="match status" value="1"/>
</dbReference>
<dbReference type="SUPFAM" id="SSF54928">
    <property type="entry name" value="RNA-binding domain, RBD"/>
    <property type="match status" value="1"/>
</dbReference>
<proteinExistence type="predicted"/>
<evidence type="ECO:0000256" key="3">
    <source>
        <dbReference type="SAM" id="MobiDB-lite"/>
    </source>
</evidence>
<dbReference type="InParanoid" id="A0A0N0PFX4"/>
<dbReference type="SMART" id="SM00360">
    <property type="entry name" value="RRM"/>
    <property type="match status" value="1"/>
</dbReference>
<name>A0A0N0PFX4_PAPMA</name>
<dbReference type="Proteomes" id="UP000053240">
    <property type="component" value="Unassembled WGS sequence"/>
</dbReference>
<evidence type="ECO:0000256" key="2">
    <source>
        <dbReference type="PROSITE-ProRule" id="PRU00176"/>
    </source>
</evidence>
<gene>
    <name evidence="5" type="ORF">RR48_00472</name>
</gene>
<evidence type="ECO:0000256" key="1">
    <source>
        <dbReference type="ARBA" id="ARBA00022884"/>
    </source>
</evidence>
<evidence type="ECO:0000313" key="6">
    <source>
        <dbReference type="Proteomes" id="UP000053240"/>
    </source>
</evidence>
<reference evidence="5 6" key="1">
    <citation type="journal article" date="2015" name="Nat. Commun.">
        <title>Outbred genome sequencing and CRISPR/Cas9 gene editing in butterflies.</title>
        <authorList>
            <person name="Li X."/>
            <person name="Fan D."/>
            <person name="Zhang W."/>
            <person name="Liu G."/>
            <person name="Zhang L."/>
            <person name="Zhao L."/>
            <person name="Fang X."/>
            <person name="Chen L."/>
            <person name="Dong Y."/>
            <person name="Chen Y."/>
            <person name="Ding Y."/>
            <person name="Zhao R."/>
            <person name="Feng M."/>
            <person name="Zhu Y."/>
            <person name="Feng Y."/>
            <person name="Jiang X."/>
            <person name="Zhu D."/>
            <person name="Xiang H."/>
            <person name="Feng X."/>
            <person name="Li S."/>
            <person name="Wang J."/>
            <person name="Zhang G."/>
            <person name="Kronforst M.R."/>
            <person name="Wang W."/>
        </authorList>
    </citation>
    <scope>NUCLEOTIDE SEQUENCE [LARGE SCALE GENOMIC DNA]</scope>
    <source>
        <strain evidence="5">Ya'a_city_454_Pm</strain>
        <tissue evidence="5">Whole body</tissue>
    </source>
</reference>
<feature type="compositionally biased region" description="Polar residues" evidence="3">
    <location>
        <begin position="1"/>
        <end position="10"/>
    </location>
</feature>